<proteinExistence type="inferred from homology"/>
<feature type="transmembrane region" description="Helical" evidence="6">
    <location>
        <begin position="40"/>
        <end position="64"/>
    </location>
</feature>
<comment type="function">
    <text evidence="6">Required for efficient N-glycosylation. Necessary for maintaining optimal levels of dolichol-linked oligosaccharides. Hydrolyzes dolichyl pyrophosphate at a very high rate and dolichyl monophosphate at a much lower rate. Does not act on phosphatidate.</text>
</comment>
<gene>
    <name evidence="8" type="ORF">NADFUDRAFT_25397</name>
</gene>
<dbReference type="GO" id="GO:0047874">
    <property type="term" value="F:dolichyldiphosphatase activity"/>
    <property type="evidence" value="ECO:0007669"/>
    <property type="project" value="UniProtKB-UniRule"/>
</dbReference>
<dbReference type="EMBL" id="KV454410">
    <property type="protein sequence ID" value="ODQ65376.1"/>
    <property type="molecule type" value="Genomic_DNA"/>
</dbReference>
<dbReference type="SUPFAM" id="SSF48317">
    <property type="entry name" value="Acid phosphatase/Vanadium-dependent haloperoxidase"/>
    <property type="match status" value="1"/>
</dbReference>
<comment type="subcellular location">
    <subcellularLocation>
        <location evidence="6">Endoplasmic reticulum membrane</location>
        <topology evidence="6">Multi-pass membrane protein</topology>
    </subcellularLocation>
    <subcellularLocation>
        <location evidence="1">Membrane</location>
        <topology evidence="1">Multi-pass membrane protein</topology>
    </subcellularLocation>
</comment>
<accession>A0A1E3PIU9</accession>
<dbReference type="InterPro" id="IPR000326">
    <property type="entry name" value="PAP2/HPO"/>
</dbReference>
<name>A0A1E3PIU9_9ASCO</name>
<protein>
    <recommendedName>
        <fullName evidence="6">Dolichyldiphosphatase</fullName>
        <ecNumber evidence="6">3.6.1.43</ecNumber>
    </recommendedName>
</protein>
<keyword evidence="5 6" id="KW-0472">Membrane</keyword>
<keyword evidence="2 6" id="KW-0812">Transmembrane</keyword>
<dbReference type="GO" id="GO:0005789">
    <property type="term" value="C:endoplasmic reticulum membrane"/>
    <property type="evidence" value="ECO:0007669"/>
    <property type="project" value="UniProtKB-SubCell"/>
</dbReference>
<feature type="transmembrane region" description="Helical" evidence="6">
    <location>
        <begin position="140"/>
        <end position="160"/>
    </location>
</feature>
<dbReference type="OrthoDB" id="302705at2759"/>
<keyword evidence="4 6" id="KW-1133">Transmembrane helix</keyword>
<comment type="catalytic activity">
    <reaction evidence="6">
        <text>a di-trans,poly-cis-dolichyl diphosphate + H2O = a di-trans,poly-cis-dolichyl phosphate + phosphate + H(+)</text>
        <dbReference type="Rhea" id="RHEA:14385"/>
        <dbReference type="Rhea" id="RHEA-COMP:19498"/>
        <dbReference type="Rhea" id="RHEA-COMP:19506"/>
        <dbReference type="ChEBI" id="CHEBI:15377"/>
        <dbReference type="ChEBI" id="CHEBI:15378"/>
        <dbReference type="ChEBI" id="CHEBI:43474"/>
        <dbReference type="ChEBI" id="CHEBI:57497"/>
        <dbReference type="ChEBI" id="CHEBI:57683"/>
        <dbReference type="EC" id="3.6.1.43"/>
    </reaction>
</comment>
<dbReference type="SMART" id="SM00014">
    <property type="entry name" value="acidPPc"/>
    <property type="match status" value="1"/>
</dbReference>
<evidence type="ECO:0000256" key="5">
    <source>
        <dbReference type="ARBA" id="ARBA00023136"/>
    </source>
</evidence>
<evidence type="ECO:0000256" key="3">
    <source>
        <dbReference type="ARBA" id="ARBA00022801"/>
    </source>
</evidence>
<keyword evidence="6" id="KW-0256">Endoplasmic reticulum</keyword>
<keyword evidence="3 6" id="KW-0378">Hydrolase</keyword>
<feature type="domain" description="Phosphatidic acid phosphatase type 2/haloperoxidase" evidence="7">
    <location>
        <begin position="71"/>
        <end position="183"/>
    </location>
</feature>
<evidence type="ECO:0000313" key="9">
    <source>
        <dbReference type="Proteomes" id="UP000095009"/>
    </source>
</evidence>
<dbReference type="Proteomes" id="UP000095009">
    <property type="component" value="Unassembled WGS sequence"/>
</dbReference>
<dbReference type="PANTHER" id="PTHR11247:SF1">
    <property type="entry name" value="DOLICHYLDIPHOSPHATASE 1"/>
    <property type="match status" value="1"/>
</dbReference>
<comment type="similarity">
    <text evidence="6">Belongs to the dolichyldiphosphatase family.</text>
</comment>
<dbReference type="Pfam" id="PF01569">
    <property type="entry name" value="PAP2"/>
    <property type="match status" value="1"/>
</dbReference>
<organism evidence="8 9">
    <name type="scientific">Nadsonia fulvescens var. elongata DSM 6958</name>
    <dbReference type="NCBI Taxonomy" id="857566"/>
    <lineage>
        <taxon>Eukaryota</taxon>
        <taxon>Fungi</taxon>
        <taxon>Dikarya</taxon>
        <taxon>Ascomycota</taxon>
        <taxon>Saccharomycotina</taxon>
        <taxon>Dipodascomycetes</taxon>
        <taxon>Dipodascales</taxon>
        <taxon>Dipodascales incertae sedis</taxon>
        <taxon>Nadsonia</taxon>
    </lineage>
</organism>
<dbReference type="AlphaFoldDB" id="A0A1E3PIU9"/>
<reference evidence="8 9" key="1">
    <citation type="journal article" date="2016" name="Proc. Natl. Acad. Sci. U.S.A.">
        <title>Comparative genomics of biotechnologically important yeasts.</title>
        <authorList>
            <person name="Riley R."/>
            <person name="Haridas S."/>
            <person name="Wolfe K.H."/>
            <person name="Lopes M.R."/>
            <person name="Hittinger C.T."/>
            <person name="Goeker M."/>
            <person name="Salamov A.A."/>
            <person name="Wisecaver J.H."/>
            <person name="Long T.M."/>
            <person name="Calvey C.H."/>
            <person name="Aerts A.L."/>
            <person name="Barry K.W."/>
            <person name="Choi C."/>
            <person name="Clum A."/>
            <person name="Coughlan A.Y."/>
            <person name="Deshpande S."/>
            <person name="Douglass A.P."/>
            <person name="Hanson S.J."/>
            <person name="Klenk H.-P."/>
            <person name="LaButti K.M."/>
            <person name="Lapidus A."/>
            <person name="Lindquist E.A."/>
            <person name="Lipzen A.M."/>
            <person name="Meier-Kolthoff J.P."/>
            <person name="Ohm R.A."/>
            <person name="Otillar R.P."/>
            <person name="Pangilinan J.L."/>
            <person name="Peng Y."/>
            <person name="Rokas A."/>
            <person name="Rosa C.A."/>
            <person name="Scheuner C."/>
            <person name="Sibirny A.A."/>
            <person name="Slot J.C."/>
            <person name="Stielow J.B."/>
            <person name="Sun H."/>
            <person name="Kurtzman C.P."/>
            <person name="Blackwell M."/>
            <person name="Grigoriev I.V."/>
            <person name="Jeffries T.W."/>
        </authorList>
    </citation>
    <scope>NUCLEOTIDE SEQUENCE [LARGE SCALE GENOMIC DNA]</scope>
    <source>
        <strain evidence="8 9">DSM 6958</strain>
    </source>
</reference>
<evidence type="ECO:0000256" key="4">
    <source>
        <dbReference type="ARBA" id="ARBA00022989"/>
    </source>
</evidence>
<feature type="transmembrane region" description="Helical" evidence="6">
    <location>
        <begin position="166"/>
        <end position="189"/>
    </location>
</feature>
<comment type="pathway">
    <text evidence="6">Protein modification; protein glycosylation.</text>
</comment>
<dbReference type="PANTHER" id="PTHR11247">
    <property type="entry name" value="PALMITOYL-PROTEIN THIOESTERASE/DOLICHYLDIPHOSPHATASE 1"/>
    <property type="match status" value="1"/>
</dbReference>
<dbReference type="InterPro" id="IPR036938">
    <property type="entry name" value="PAP2/HPO_sf"/>
</dbReference>
<evidence type="ECO:0000256" key="1">
    <source>
        <dbReference type="ARBA" id="ARBA00004141"/>
    </source>
</evidence>
<sequence>MFLGQSLPKPPTTGNLETISSALDHVSLDFSDVRYVKGDMIGFALACFSLVPQCLLVMYATLILSRREAETILLFMGQVGNELVNHWLKNQIQQNRPTLQHGLGFGMPSAHAQFVSYYATFITLWILFRVRYNFSFTRKVTRVGSLIGLSLVVAYSRVYLHYHSGAQVLIGYVLGIVLAIGWFIVVCLLRDLGIIDLLLDTSIARWLYIKDTAAEKSSFVREEYMEWRRWRSKMKLLMKVQ</sequence>
<dbReference type="CDD" id="cd03382">
    <property type="entry name" value="PAP2_dolichyldiphosphatase"/>
    <property type="match status" value="1"/>
</dbReference>
<evidence type="ECO:0000259" key="7">
    <source>
        <dbReference type="SMART" id="SM00014"/>
    </source>
</evidence>
<keyword evidence="9" id="KW-1185">Reference proteome</keyword>
<dbReference type="UniPathway" id="UPA00378"/>
<dbReference type="GO" id="GO:0008610">
    <property type="term" value="P:lipid biosynthetic process"/>
    <property type="evidence" value="ECO:0007669"/>
    <property type="project" value="TreeGrafter"/>
</dbReference>
<evidence type="ECO:0000256" key="2">
    <source>
        <dbReference type="ARBA" id="ARBA00022692"/>
    </source>
</evidence>
<dbReference type="EC" id="3.6.1.43" evidence="6"/>
<dbReference type="InterPro" id="IPR039667">
    <property type="entry name" value="Dolichyldiphosphatase_PAP2"/>
</dbReference>
<dbReference type="STRING" id="857566.A0A1E3PIU9"/>
<feature type="transmembrane region" description="Helical" evidence="6">
    <location>
        <begin position="108"/>
        <end position="128"/>
    </location>
</feature>
<evidence type="ECO:0000256" key="6">
    <source>
        <dbReference type="RuleBase" id="RU367078"/>
    </source>
</evidence>
<dbReference type="Gene3D" id="1.20.144.10">
    <property type="entry name" value="Phosphatidic acid phosphatase type 2/haloperoxidase"/>
    <property type="match status" value="1"/>
</dbReference>
<dbReference type="GO" id="GO:0006487">
    <property type="term" value="P:protein N-linked glycosylation"/>
    <property type="evidence" value="ECO:0007669"/>
    <property type="project" value="UniProtKB-UniRule"/>
</dbReference>
<evidence type="ECO:0000313" key="8">
    <source>
        <dbReference type="EMBL" id="ODQ65376.1"/>
    </source>
</evidence>